<dbReference type="GO" id="GO:0005886">
    <property type="term" value="C:plasma membrane"/>
    <property type="evidence" value="ECO:0007669"/>
    <property type="project" value="UniProtKB-SubCell"/>
</dbReference>
<dbReference type="PRINTS" id="PR00175">
    <property type="entry name" value="NAALASMPORT"/>
</dbReference>
<dbReference type="InterPro" id="IPR001463">
    <property type="entry name" value="Na/Ala_symport"/>
</dbReference>
<keyword evidence="5 7" id="KW-1133">Transmembrane helix</keyword>
<sequence length="479" mass="51622">MTNSVDGLFQPLVSFLDKILFWDPFAAIGISLPVKIPFIIIWLIFGALFFTIYLKFINIRGMKHAIELVIGKYDKKSHSGEISHFQALATATASTVGLGNIAGVAVAITMGGPGATFWLIIAGFLGMTTKFTECTLGVKYRKVNADGSISGGPMYYLRDGLAKKGLVKTGKILAVIFALFASIGAFGIGNMFQSNQMVAQVITTFPSLDGSQIWIGAVLAILVGMVIIGGIRGIAKVNDKLFPLMAGIYILSALTVIIINYQHLGDTFRLIWNGAFTPDGIKGGVIGVMLIGFRRAAFSNEAGIGSAAIAHSTVKTKQPLTEGYVALLEPFIDTVVICTMTALVIIITGMYTNTGNLTGSALTSAAFESVSPWFPYLLLITIILFAYTTIISWSYYGVKSIDFLLGDIIEKKFGKRILVTRVYQVIFLVITALGSVLSLNAIVDFSDMLILAMAVPNIIGLYILAPEVKAMLNQYIKEP</sequence>
<protein>
    <submittedName>
        <fullName evidence="8">Amino-acid carrier protein AlsT</fullName>
    </submittedName>
</protein>
<evidence type="ECO:0000256" key="6">
    <source>
        <dbReference type="ARBA" id="ARBA00023136"/>
    </source>
</evidence>
<name>A0A644VCX3_9ZZZZ</name>
<feature type="transmembrane region" description="Helical" evidence="7">
    <location>
        <begin position="213"/>
        <end position="234"/>
    </location>
</feature>
<evidence type="ECO:0000256" key="4">
    <source>
        <dbReference type="ARBA" id="ARBA00022692"/>
    </source>
</evidence>
<keyword evidence="6 7" id="KW-0472">Membrane</keyword>
<dbReference type="AlphaFoldDB" id="A0A644VCX3"/>
<evidence type="ECO:0000256" key="7">
    <source>
        <dbReference type="SAM" id="Phobius"/>
    </source>
</evidence>
<reference evidence="8" key="1">
    <citation type="submission" date="2019-08" db="EMBL/GenBank/DDBJ databases">
        <authorList>
            <person name="Kucharzyk K."/>
            <person name="Murdoch R.W."/>
            <person name="Higgins S."/>
            <person name="Loffler F."/>
        </authorList>
    </citation>
    <scope>NUCLEOTIDE SEQUENCE</scope>
</reference>
<feature type="transmembrane region" description="Helical" evidence="7">
    <location>
        <begin position="241"/>
        <end position="264"/>
    </location>
</feature>
<dbReference type="PANTHER" id="PTHR30330">
    <property type="entry name" value="AGSS FAMILY TRANSPORTER, SODIUM-ALANINE"/>
    <property type="match status" value="1"/>
</dbReference>
<keyword evidence="3" id="KW-1003">Cell membrane</keyword>
<feature type="transmembrane region" description="Helical" evidence="7">
    <location>
        <begin position="115"/>
        <end position="132"/>
    </location>
</feature>
<comment type="subcellular location">
    <subcellularLocation>
        <location evidence="1">Cell membrane</location>
        <topology evidence="1">Multi-pass membrane protein</topology>
    </subcellularLocation>
</comment>
<feature type="transmembrane region" description="Helical" evidence="7">
    <location>
        <begin position="270"/>
        <end position="293"/>
    </location>
</feature>
<keyword evidence="4 7" id="KW-0812">Transmembrane</keyword>
<dbReference type="Gene3D" id="1.20.1740.10">
    <property type="entry name" value="Amino acid/polyamine transporter I"/>
    <property type="match status" value="1"/>
</dbReference>
<comment type="caution">
    <text evidence="8">The sequence shown here is derived from an EMBL/GenBank/DDBJ whole genome shotgun (WGS) entry which is preliminary data.</text>
</comment>
<dbReference type="GO" id="GO:0005283">
    <property type="term" value="F:amino acid:sodium symporter activity"/>
    <property type="evidence" value="ECO:0007669"/>
    <property type="project" value="InterPro"/>
</dbReference>
<feature type="transmembrane region" description="Helical" evidence="7">
    <location>
        <begin position="172"/>
        <end position="193"/>
    </location>
</feature>
<dbReference type="PANTHER" id="PTHR30330:SF3">
    <property type="entry name" value="TRANSCRIPTIONAL REGULATOR, LRP FAMILY"/>
    <property type="match status" value="1"/>
</dbReference>
<proteinExistence type="predicted"/>
<evidence type="ECO:0000256" key="3">
    <source>
        <dbReference type="ARBA" id="ARBA00022475"/>
    </source>
</evidence>
<feature type="transmembrane region" description="Helical" evidence="7">
    <location>
        <begin position="418"/>
        <end position="442"/>
    </location>
</feature>
<evidence type="ECO:0000256" key="1">
    <source>
        <dbReference type="ARBA" id="ARBA00004651"/>
    </source>
</evidence>
<organism evidence="8">
    <name type="scientific">bioreactor metagenome</name>
    <dbReference type="NCBI Taxonomy" id="1076179"/>
    <lineage>
        <taxon>unclassified sequences</taxon>
        <taxon>metagenomes</taxon>
        <taxon>ecological metagenomes</taxon>
    </lineage>
</organism>
<feature type="transmembrane region" description="Helical" evidence="7">
    <location>
        <begin position="331"/>
        <end position="353"/>
    </location>
</feature>
<evidence type="ECO:0000256" key="2">
    <source>
        <dbReference type="ARBA" id="ARBA00022448"/>
    </source>
</evidence>
<dbReference type="Pfam" id="PF01235">
    <property type="entry name" value="Na_Ala_symp"/>
    <property type="match status" value="1"/>
</dbReference>
<dbReference type="EMBL" id="VSSQ01000260">
    <property type="protein sequence ID" value="MPL88573.1"/>
    <property type="molecule type" value="Genomic_DNA"/>
</dbReference>
<accession>A0A644VCX3</accession>
<gene>
    <name evidence="8" type="primary">alsT_9</name>
    <name evidence="8" type="ORF">SDC9_34599</name>
</gene>
<dbReference type="NCBIfam" id="TIGR00835">
    <property type="entry name" value="agcS"/>
    <property type="match status" value="1"/>
</dbReference>
<keyword evidence="2" id="KW-0813">Transport</keyword>
<evidence type="ECO:0000313" key="8">
    <source>
        <dbReference type="EMBL" id="MPL88573.1"/>
    </source>
</evidence>
<feature type="transmembrane region" description="Helical" evidence="7">
    <location>
        <begin position="448"/>
        <end position="465"/>
    </location>
</feature>
<evidence type="ECO:0000256" key="5">
    <source>
        <dbReference type="ARBA" id="ARBA00022989"/>
    </source>
</evidence>
<feature type="transmembrane region" description="Helical" evidence="7">
    <location>
        <begin position="373"/>
        <end position="398"/>
    </location>
</feature>
<feature type="transmembrane region" description="Helical" evidence="7">
    <location>
        <begin position="25"/>
        <end position="54"/>
    </location>
</feature>